<evidence type="ECO:0000313" key="3">
    <source>
        <dbReference type="Proteomes" id="UP000176308"/>
    </source>
</evidence>
<feature type="transmembrane region" description="Helical" evidence="1">
    <location>
        <begin position="16"/>
        <end position="35"/>
    </location>
</feature>
<keyword evidence="1" id="KW-0812">Transmembrane</keyword>
<keyword evidence="1" id="KW-0472">Membrane</keyword>
<dbReference type="Proteomes" id="UP000176308">
    <property type="component" value="Unassembled WGS sequence"/>
</dbReference>
<dbReference type="AlphaFoldDB" id="A0A1G2I9Q3"/>
<proteinExistence type="predicted"/>
<dbReference type="Pfam" id="PF18898">
    <property type="entry name" value="DUF5654"/>
    <property type="match status" value="1"/>
</dbReference>
<protein>
    <submittedName>
        <fullName evidence="2">Uncharacterized protein</fullName>
    </submittedName>
</protein>
<dbReference type="InterPro" id="IPR043713">
    <property type="entry name" value="DUF5654"/>
</dbReference>
<name>A0A1G2I9Q3_9BACT</name>
<reference evidence="2 3" key="1">
    <citation type="journal article" date="2016" name="Nat. Commun.">
        <title>Thousands of microbial genomes shed light on interconnected biogeochemical processes in an aquifer system.</title>
        <authorList>
            <person name="Anantharaman K."/>
            <person name="Brown C.T."/>
            <person name="Hug L.A."/>
            <person name="Sharon I."/>
            <person name="Castelle C.J."/>
            <person name="Probst A.J."/>
            <person name="Thomas B.C."/>
            <person name="Singh A."/>
            <person name="Wilkins M.J."/>
            <person name="Karaoz U."/>
            <person name="Brodie E.L."/>
            <person name="Williams K.H."/>
            <person name="Hubbard S.S."/>
            <person name="Banfield J.F."/>
        </authorList>
    </citation>
    <scope>NUCLEOTIDE SEQUENCE [LARGE SCALE GENOMIC DNA]</scope>
</reference>
<evidence type="ECO:0000256" key="1">
    <source>
        <dbReference type="SAM" id="Phobius"/>
    </source>
</evidence>
<keyword evidence="1" id="KW-1133">Transmembrane helix</keyword>
<dbReference type="EMBL" id="MHOX01000004">
    <property type="protein sequence ID" value="OGZ71513.1"/>
    <property type="molecule type" value="Genomic_DNA"/>
</dbReference>
<gene>
    <name evidence="2" type="ORF">A2904_01830</name>
</gene>
<evidence type="ECO:0000313" key="2">
    <source>
        <dbReference type="EMBL" id="OGZ71513.1"/>
    </source>
</evidence>
<accession>A0A1G2I9Q3</accession>
<comment type="caution">
    <text evidence="2">The sequence shown here is derived from an EMBL/GenBank/DDBJ whole genome shotgun (WGS) entry which is preliminary data.</text>
</comment>
<feature type="transmembrane region" description="Helical" evidence="1">
    <location>
        <begin position="55"/>
        <end position="73"/>
    </location>
</feature>
<sequence length="84" mass="9710">MKEEELRIRREVKKQTAGYILAAFGFVVGLAWNDAIKTFIEYSFPLNKDSILAKLIYAFLITFIVVLATVYFVKSTEEKLEENN</sequence>
<organism evidence="2 3">
    <name type="scientific">Candidatus Staskawiczbacteria bacterium RIFCSPLOWO2_01_FULL_33_9</name>
    <dbReference type="NCBI Taxonomy" id="1802211"/>
    <lineage>
        <taxon>Bacteria</taxon>
        <taxon>Candidatus Staskawicziibacteriota</taxon>
    </lineage>
</organism>